<dbReference type="Pfam" id="PF15984">
    <property type="entry name" value="Collagen_mid"/>
    <property type="match status" value="1"/>
</dbReference>
<evidence type="ECO:0000256" key="2">
    <source>
        <dbReference type="SAM" id="SignalP"/>
    </source>
</evidence>
<reference evidence="4 5" key="1">
    <citation type="submission" date="2008-03" db="EMBL/GenBank/DDBJ databases">
        <title>Sequencing of the draft genome and assembly of Burkholderia ambifaria MEX-5.</title>
        <authorList>
            <consortium name="US DOE Joint Genome Institute (JGI-PGF)"/>
            <person name="Copeland A."/>
            <person name="Lucas S."/>
            <person name="Lapidus A."/>
            <person name="Glavina del Rio T."/>
            <person name="Dalin E."/>
            <person name="Tice H."/>
            <person name="Bruce D."/>
            <person name="Goodwin L."/>
            <person name="Pitluck S."/>
            <person name="Larimer F."/>
            <person name="Land M.L."/>
            <person name="Hauser L."/>
            <person name="Tiedje J."/>
            <person name="Richardson P."/>
        </authorList>
    </citation>
    <scope>NUCLEOTIDE SEQUENCE [LARGE SCALE GENOMIC DNA]</scope>
    <source>
        <strain evidence="4 5">MEX-5</strain>
    </source>
</reference>
<evidence type="ECO:0000313" key="4">
    <source>
        <dbReference type="EMBL" id="EDT42629.1"/>
    </source>
</evidence>
<name>B1T1B6_9BURK</name>
<evidence type="ECO:0000313" key="5">
    <source>
        <dbReference type="Proteomes" id="UP000004814"/>
    </source>
</evidence>
<dbReference type="Proteomes" id="UP000004814">
    <property type="component" value="Unassembled WGS sequence"/>
</dbReference>
<dbReference type="PATRIC" id="fig|396597.7.peg.6691"/>
<gene>
    <name evidence="4" type="ORF">BamMEX5DRAFT_1582</name>
</gene>
<dbReference type="InterPro" id="IPR031929">
    <property type="entry name" value="CLP_mid"/>
</dbReference>
<protein>
    <submittedName>
        <fullName evidence="4">Collagen triple helix repeat</fullName>
    </submittedName>
</protein>
<feature type="signal peptide" evidence="2">
    <location>
        <begin position="1"/>
        <end position="22"/>
    </location>
</feature>
<feature type="chain" id="PRO_5002770654" evidence="2">
    <location>
        <begin position="23"/>
        <end position="356"/>
    </location>
</feature>
<evidence type="ECO:0000256" key="1">
    <source>
        <dbReference type="SAM" id="MobiDB-lite"/>
    </source>
</evidence>
<dbReference type="RefSeq" id="WP_006757565.1">
    <property type="nucleotide sequence ID" value="NZ_ABLK01000033.1"/>
</dbReference>
<dbReference type="PROSITE" id="PS51257">
    <property type="entry name" value="PROKAR_LIPOPROTEIN"/>
    <property type="match status" value="1"/>
</dbReference>
<feature type="compositionally biased region" description="Low complexity" evidence="1">
    <location>
        <begin position="40"/>
        <end position="60"/>
    </location>
</feature>
<organism evidence="4 5">
    <name type="scientific">Burkholderia ambifaria MEX-5</name>
    <dbReference type="NCBI Taxonomy" id="396597"/>
    <lineage>
        <taxon>Bacteria</taxon>
        <taxon>Pseudomonadati</taxon>
        <taxon>Pseudomonadota</taxon>
        <taxon>Betaproteobacteria</taxon>
        <taxon>Burkholderiales</taxon>
        <taxon>Burkholderiaceae</taxon>
        <taxon>Burkholderia</taxon>
        <taxon>Burkholderia cepacia complex</taxon>
    </lineage>
</organism>
<sequence>MHRHFTRTGVALAAIAAAGVLAACGGGDLTAPTVAGHNIGTSTSGGTSGTSGTSSGTSGTTSGGWGTSGAPGTNGIVSTVGQVVMDAGTTVGDVNLPGVGKSITAGPGATITGVGSIIRDTANAVSGGISQIGITPDPVGRTVTGLGTVVSATGNPVLGLSETVRALGAGPLSPLAPITTPVGGLLDTIAQGLRSAGVTVGSTVASGPVQQATRTAGSAITPLVTTAGSLTQQVGTATGLGQPVAGLLAQGGGAITSAGTKVSAASSQPVVGDVGQLVRAVGNTVTNAGGLVNPNGPNGVAPVAGMVTSVVGGIPATVHNGPGTGATGGATSGGTSNPLAPVTSLVGGLLGGAVGR</sequence>
<evidence type="ECO:0000259" key="3">
    <source>
        <dbReference type="Pfam" id="PF15984"/>
    </source>
</evidence>
<keyword evidence="2" id="KW-0732">Signal</keyword>
<proteinExistence type="predicted"/>
<dbReference type="EMBL" id="ABLK01000033">
    <property type="protein sequence ID" value="EDT42629.1"/>
    <property type="molecule type" value="Genomic_DNA"/>
</dbReference>
<keyword evidence="4" id="KW-0176">Collagen</keyword>
<feature type="region of interest" description="Disordered" evidence="1">
    <location>
        <begin position="40"/>
        <end position="72"/>
    </location>
</feature>
<feature type="domain" description="Bacterial collagen-like protein middle" evidence="3">
    <location>
        <begin position="96"/>
        <end position="293"/>
    </location>
</feature>
<dbReference type="AlphaFoldDB" id="B1T1B6"/>
<accession>B1T1B6</accession>
<comment type="caution">
    <text evidence="4">The sequence shown here is derived from an EMBL/GenBank/DDBJ whole genome shotgun (WGS) entry which is preliminary data.</text>
</comment>